<proteinExistence type="predicted"/>
<feature type="disulfide bond" evidence="4">
    <location>
        <begin position="789"/>
        <end position="803"/>
    </location>
</feature>
<feature type="compositionally biased region" description="Low complexity" evidence="6">
    <location>
        <begin position="397"/>
        <end position="420"/>
    </location>
</feature>
<feature type="disulfide bond" evidence="4">
    <location>
        <begin position="807"/>
        <end position="811"/>
    </location>
</feature>
<evidence type="ECO:0000259" key="9">
    <source>
        <dbReference type="PROSITE" id="PS51910"/>
    </source>
</evidence>
<feature type="domain" description="GH18" evidence="9">
    <location>
        <begin position="439"/>
        <end position="739"/>
    </location>
</feature>
<feature type="compositionally biased region" description="Pro residues" evidence="6">
    <location>
        <begin position="421"/>
        <end position="431"/>
    </location>
</feature>
<dbReference type="Gene3D" id="3.30.60.10">
    <property type="entry name" value="Endochitinase-like"/>
    <property type="match status" value="1"/>
</dbReference>
<feature type="region of interest" description="Disordered" evidence="6">
    <location>
        <begin position="817"/>
        <end position="855"/>
    </location>
</feature>
<feature type="disulfide bond" evidence="4">
    <location>
        <begin position="784"/>
        <end position="796"/>
    </location>
</feature>
<evidence type="ECO:0000313" key="10">
    <source>
        <dbReference type="EMBL" id="CAE4642005.1"/>
    </source>
</evidence>
<feature type="domain" description="Chitin-binding type-1" evidence="8">
    <location>
        <begin position="775"/>
        <end position="813"/>
    </location>
</feature>
<evidence type="ECO:0000256" key="6">
    <source>
        <dbReference type="SAM" id="MobiDB-lite"/>
    </source>
</evidence>
<dbReference type="InterPro" id="IPR036861">
    <property type="entry name" value="Endochitinase-like_sf"/>
</dbReference>
<dbReference type="Pfam" id="PF03067">
    <property type="entry name" value="LPMO_10"/>
    <property type="match status" value="1"/>
</dbReference>
<evidence type="ECO:0008006" key="11">
    <source>
        <dbReference type="Google" id="ProtNLM"/>
    </source>
</evidence>
<evidence type="ECO:0000256" key="1">
    <source>
        <dbReference type="ARBA" id="ARBA00022669"/>
    </source>
</evidence>
<comment type="caution">
    <text evidence="4">Lacks conserved residue(s) required for the propagation of feature annotation.</text>
</comment>
<feature type="region of interest" description="Disordered" evidence="6">
    <location>
        <begin position="271"/>
        <end position="345"/>
    </location>
</feature>
<dbReference type="PANTHER" id="PTHR24216:SF65">
    <property type="entry name" value="PAXILLIN-LIKE PROTEIN 1"/>
    <property type="match status" value="1"/>
</dbReference>
<dbReference type="CDD" id="cd00035">
    <property type="entry name" value="ChtBD1"/>
    <property type="match status" value="1"/>
</dbReference>
<evidence type="ECO:0000256" key="7">
    <source>
        <dbReference type="SAM" id="SignalP"/>
    </source>
</evidence>
<protein>
    <recommendedName>
        <fullName evidence="11">Chitin-binding type-1 domain-containing protein</fullName>
    </recommendedName>
</protein>
<keyword evidence="4" id="KW-1015">Disulfide bond</keyword>
<feature type="compositionally biased region" description="Pro residues" evidence="6">
    <location>
        <begin position="271"/>
        <end position="280"/>
    </location>
</feature>
<dbReference type="SUPFAM" id="SSF51445">
    <property type="entry name" value="(Trans)glycosidases"/>
    <property type="match status" value="1"/>
</dbReference>
<keyword evidence="3 5" id="KW-0326">Glycosidase</keyword>
<reference evidence="10" key="1">
    <citation type="submission" date="2021-01" db="EMBL/GenBank/DDBJ databases">
        <authorList>
            <person name="Corre E."/>
            <person name="Pelletier E."/>
            <person name="Niang G."/>
            <person name="Scheremetjew M."/>
            <person name="Finn R."/>
            <person name="Kale V."/>
            <person name="Holt S."/>
            <person name="Cochrane G."/>
            <person name="Meng A."/>
            <person name="Brown T."/>
            <person name="Cohen L."/>
        </authorList>
    </citation>
    <scope>NUCLEOTIDE SEQUENCE</scope>
    <source>
        <strain evidence="10">GSO104</strain>
    </source>
</reference>
<dbReference type="Pfam" id="PF00704">
    <property type="entry name" value="Glyco_hydro_18"/>
    <property type="match status" value="1"/>
</dbReference>
<dbReference type="PROSITE" id="PS51910">
    <property type="entry name" value="GH18_2"/>
    <property type="match status" value="1"/>
</dbReference>
<dbReference type="InterPro" id="IPR017853">
    <property type="entry name" value="GH"/>
</dbReference>
<dbReference type="GO" id="GO:0004553">
    <property type="term" value="F:hydrolase activity, hydrolyzing O-glycosyl compounds"/>
    <property type="evidence" value="ECO:0007669"/>
    <property type="project" value="InterPro"/>
</dbReference>
<keyword evidence="7" id="KW-0732">Signal</keyword>
<dbReference type="GO" id="GO:0008061">
    <property type="term" value="F:chitin binding"/>
    <property type="evidence" value="ECO:0007669"/>
    <property type="project" value="UniProtKB-UniRule"/>
</dbReference>
<dbReference type="Pfam" id="PF00187">
    <property type="entry name" value="Chitin_bind_1"/>
    <property type="match status" value="1"/>
</dbReference>
<dbReference type="AlphaFoldDB" id="A0A7S4SD56"/>
<evidence type="ECO:0000259" key="8">
    <source>
        <dbReference type="PROSITE" id="PS50941"/>
    </source>
</evidence>
<feature type="region of interest" description="Disordered" evidence="6">
    <location>
        <begin position="743"/>
        <end position="769"/>
    </location>
</feature>
<feature type="compositionally biased region" description="Pro residues" evidence="6">
    <location>
        <begin position="296"/>
        <end position="334"/>
    </location>
</feature>
<name>A0A7S4SD56_9STRA</name>
<dbReference type="PROSITE" id="PS50941">
    <property type="entry name" value="CHIT_BIND_I_2"/>
    <property type="match status" value="1"/>
</dbReference>
<feature type="chain" id="PRO_5030809715" description="Chitin-binding type-1 domain-containing protein" evidence="7">
    <location>
        <begin position="28"/>
        <end position="870"/>
    </location>
</feature>
<dbReference type="InterPro" id="IPR018371">
    <property type="entry name" value="Chitin-binding_1_CS"/>
</dbReference>
<evidence type="ECO:0000256" key="5">
    <source>
        <dbReference type="RuleBase" id="RU000489"/>
    </source>
</evidence>
<sequence>MTTSTSAFAKTAALAALLASLASQANGHGYINSPRSRNIVAYLDGPDWTGDPQPDTPHRDYNPMSLNRGGICGVSPDVLNATHKVNYAHPPNYSGGLMPMNIQATYAQGSVIEFEVILTAHHMGHVEYYACPLEKHGDTPSQACFDAHPLTFVEDVSYGLQPDPNYPNRCYVPPASVMDVGGAPQGALMKHKFKLPDDLNAEYALIQWHYVTGNTCFDEGYHQYFNPGPFAQANLADCNQPLDQCGEVGAGGQPEQFWNCIEVSITPTNNAPPSPIPPAGPGSIGCAAELVGGGGPTPPYPPPSPTPPSPPTPNPVASPPTPNPTLPPTPPPTSSPVAGPSTTRCGLSFDDANSKCGDTCGGSNGLCTPPEGCFSTLSTDACPVPTPNPTPVPTFPVPTTSPTFSPSSSPVDPVPTVAPTGTPPTAGPPPPPEDREGDSRMIAYLGNWQSCPSPNQYDAYTHIVIAFAVSYTWSPDQNNCDTQCNIGSPVPICNNANNQALVDLWRSQGKKVILSFGGAGMGGSWAGDNNYCWEYCFGKEDHVISQLDTIVRAQNFDGVDIDYEYFYEDNAGYRTGVTGADARYFLDTVTSGLRTTLPEGSIVTHAPMDPDCMVGTSYYNILKQNAAALDFLMPQYYNGYTRAAIDGIESTGAGSVSALSHYNTLVNDMFNGDATKVVFGHCISDCSGTGSNANGAQAATIMTDLSTYYPCNGGAFFWVAQHDLGGSWSDAVSTAIGEHSQCGPVVPTVSPAPSPPPPPPTTPPPTQPSSCAAVSNACGPGNPCAGGLCCSQWGYCGSTENYCGECCQSDCWSDPAPQSPPVAPPTPAPQTPAPTPAPQSPTTAPTPAPLTPAPTPYDCLFRKLAVLPQS</sequence>
<dbReference type="GO" id="GO:0005975">
    <property type="term" value="P:carbohydrate metabolic process"/>
    <property type="evidence" value="ECO:0007669"/>
    <property type="project" value="InterPro"/>
</dbReference>
<dbReference type="SMART" id="SM00270">
    <property type="entry name" value="ChtBD1"/>
    <property type="match status" value="1"/>
</dbReference>
<dbReference type="PROSITE" id="PS00026">
    <property type="entry name" value="CHIT_BIND_I_1"/>
    <property type="match status" value="1"/>
</dbReference>
<accession>A0A7S4SD56</accession>
<keyword evidence="2 5" id="KW-0378">Hydrolase</keyword>
<feature type="region of interest" description="Disordered" evidence="6">
    <location>
        <begin position="393"/>
        <end position="438"/>
    </location>
</feature>
<evidence type="ECO:0000256" key="2">
    <source>
        <dbReference type="ARBA" id="ARBA00022801"/>
    </source>
</evidence>
<evidence type="ECO:0000256" key="3">
    <source>
        <dbReference type="ARBA" id="ARBA00023295"/>
    </source>
</evidence>
<dbReference type="SUPFAM" id="SSF57016">
    <property type="entry name" value="Plant lectins/antimicrobial peptides"/>
    <property type="match status" value="1"/>
</dbReference>
<dbReference type="InterPro" id="IPR001002">
    <property type="entry name" value="Chitin-bd_1"/>
</dbReference>
<gene>
    <name evidence="10" type="ORF">DBRI00130_LOCUS33267</name>
</gene>
<keyword evidence="1 4" id="KW-0147">Chitin-binding</keyword>
<evidence type="ECO:0000256" key="4">
    <source>
        <dbReference type="PROSITE-ProRule" id="PRU00261"/>
    </source>
</evidence>
<dbReference type="Gene3D" id="3.20.20.80">
    <property type="entry name" value="Glycosidases"/>
    <property type="match status" value="1"/>
</dbReference>
<dbReference type="InterPro" id="IPR004302">
    <property type="entry name" value="Cellulose/chitin-bd_N"/>
</dbReference>
<dbReference type="EMBL" id="HBNS01042820">
    <property type="protein sequence ID" value="CAE4642005.1"/>
    <property type="molecule type" value="Transcribed_RNA"/>
</dbReference>
<dbReference type="PROSITE" id="PS01095">
    <property type="entry name" value="GH18_1"/>
    <property type="match status" value="1"/>
</dbReference>
<dbReference type="PRINTS" id="PR01217">
    <property type="entry name" value="PRICHEXTENSN"/>
</dbReference>
<dbReference type="PANTHER" id="PTHR24216">
    <property type="entry name" value="PAXILLIN-RELATED"/>
    <property type="match status" value="1"/>
</dbReference>
<organism evidence="10">
    <name type="scientific">Ditylum brightwellii</name>
    <dbReference type="NCBI Taxonomy" id="49249"/>
    <lineage>
        <taxon>Eukaryota</taxon>
        <taxon>Sar</taxon>
        <taxon>Stramenopiles</taxon>
        <taxon>Ochrophyta</taxon>
        <taxon>Bacillariophyta</taxon>
        <taxon>Mediophyceae</taxon>
        <taxon>Lithodesmiophycidae</taxon>
        <taxon>Lithodesmiales</taxon>
        <taxon>Lithodesmiaceae</taxon>
        <taxon>Ditylum</taxon>
    </lineage>
</organism>
<feature type="signal peptide" evidence="7">
    <location>
        <begin position="1"/>
        <end position="27"/>
    </location>
</feature>
<feature type="compositionally biased region" description="Pro residues" evidence="6">
    <location>
        <begin position="750"/>
        <end position="767"/>
    </location>
</feature>
<dbReference type="InterPro" id="IPR001223">
    <property type="entry name" value="Glyco_hydro18_cat"/>
</dbReference>
<dbReference type="InterPro" id="IPR001579">
    <property type="entry name" value="Glyco_hydro_18_chit_AS"/>
</dbReference>